<comment type="subcellular location">
    <subcellularLocation>
        <location evidence="1">Membrane</location>
    </subcellularLocation>
</comment>
<dbReference type="Pfam" id="PF01103">
    <property type="entry name" value="Omp85"/>
    <property type="match status" value="1"/>
</dbReference>
<dbReference type="Proteomes" id="UP000002216">
    <property type="component" value="Chromosome"/>
</dbReference>
<feature type="chain" id="PRO_5002978854" evidence="3">
    <location>
        <begin position="26"/>
        <end position="588"/>
    </location>
</feature>
<dbReference type="AlphaFoldDB" id="C7LVR1"/>
<keyword evidence="7" id="KW-1185">Reference proteome</keyword>
<dbReference type="KEGG" id="dba:Dbac_0414"/>
<dbReference type="PANTHER" id="PTHR12815:SF42">
    <property type="entry name" value="BACTERIAL SURFACE ANTIGEN (D15) DOMAIN-CONTAINING PROTEIN"/>
    <property type="match status" value="1"/>
</dbReference>
<dbReference type="Pfam" id="PF07244">
    <property type="entry name" value="POTRA"/>
    <property type="match status" value="1"/>
</dbReference>
<sequence>MSVSQGRLLLFVCLTLALFPAPGLCASAEYTVDIPALPDGLTPLLSSVSDCVNLQDNPPATPGLLRKRAANDVESFNSALQARGYFKAEVTGEVDTNVTPLAVRFTIEPGPRFVFEKPRLVLQPEDSARKHLYAPLSRIKAGEKYSSSTILDVETALLERLKEHGYPSPVAREKKVIADHATDKVSVSFTIDTGPAAKFGSTQILGLENISDKVVTDELAWEEGSPYDRRKVDKTREQLIRTGLFRSVRISADHSGGSGIVEMGITLLEAPQRSVRAGLWYYSDLGLGTNVGWTHRNIFGAGQELRLDAELAENLQRAKSDLILPRMWHPRQTLGLSAQYEHELTDSYDSTNLSLSALMRRPVSELQVGYGLAYRLAEVENDELRRFNLFSVPLIAEFSNANNVLDPTSGITLAARMEPFTDIQDSETSFVLWNLSGRHYLPLSKNKSIVLATRGRYSLLAGANRDSIPEDMLLYAGGGGSIRGYAHQYAGELDEDDDPLGGVSAVDFSAELRFRINREYGVVLFGDGGGAFSGRNPSEKEDYFWGTGAGLRYFTPIGPIRADVAVPLDRRDGVDDPFQIYISLGQAF</sequence>
<evidence type="ECO:0000313" key="7">
    <source>
        <dbReference type="Proteomes" id="UP000002216"/>
    </source>
</evidence>
<feature type="domain" description="POTRA" evidence="5">
    <location>
        <begin position="198"/>
        <end position="253"/>
    </location>
</feature>
<dbReference type="InterPro" id="IPR039910">
    <property type="entry name" value="D15-like"/>
</dbReference>
<reference evidence="6 7" key="1">
    <citation type="journal article" date="2009" name="Stand. Genomic Sci.">
        <title>Complete genome sequence of Desulfomicrobium baculatum type strain (X).</title>
        <authorList>
            <person name="Copeland A."/>
            <person name="Spring S."/>
            <person name="Goker M."/>
            <person name="Schneider S."/>
            <person name="Lapidus A."/>
            <person name="Del Rio T.G."/>
            <person name="Tice H."/>
            <person name="Cheng J.F."/>
            <person name="Chen F."/>
            <person name="Nolan M."/>
            <person name="Bruce D."/>
            <person name="Goodwin L."/>
            <person name="Pitluck S."/>
            <person name="Ivanova N."/>
            <person name="Mavrommatis K."/>
            <person name="Ovchinnikova G."/>
            <person name="Pati A."/>
            <person name="Chen A."/>
            <person name="Palaniappan K."/>
            <person name="Land M."/>
            <person name="Hauser L."/>
            <person name="Chang Y.J."/>
            <person name="Jeffries C.C."/>
            <person name="Meincke L."/>
            <person name="Sims D."/>
            <person name="Brettin T."/>
            <person name="Detter J.C."/>
            <person name="Han C."/>
            <person name="Chain P."/>
            <person name="Bristow J."/>
            <person name="Eisen J.A."/>
            <person name="Markowitz V."/>
            <person name="Hugenholtz P."/>
            <person name="Kyrpides N.C."/>
            <person name="Klenk H.P."/>
            <person name="Lucas S."/>
        </authorList>
    </citation>
    <scope>NUCLEOTIDE SEQUENCE [LARGE SCALE GENOMIC DNA]</scope>
    <source>
        <strain evidence="7">DSM 4028 / VKM B-1378 / X</strain>
    </source>
</reference>
<evidence type="ECO:0000313" key="6">
    <source>
        <dbReference type="EMBL" id="ACU88540.1"/>
    </source>
</evidence>
<gene>
    <name evidence="6" type="ordered locus">Dbac_0414</name>
</gene>
<evidence type="ECO:0000259" key="5">
    <source>
        <dbReference type="Pfam" id="PF07244"/>
    </source>
</evidence>
<dbReference type="GO" id="GO:0019867">
    <property type="term" value="C:outer membrane"/>
    <property type="evidence" value="ECO:0007669"/>
    <property type="project" value="InterPro"/>
</dbReference>
<dbReference type="eggNOG" id="COG0729">
    <property type="taxonomic scope" value="Bacteria"/>
</dbReference>
<name>C7LVR1_DESBD</name>
<dbReference type="OrthoDB" id="9814535at2"/>
<feature type="signal peptide" evidence="3">
    <location>
        <begin position="1"/>
        <end position="25"/>
    </location>
</feature>
<accession>C7LVR1</accession>
<feature type="domain" description="Bacterial surface antigen (D15)" evidence="4">
    <location>
        <begin position="297"/>
        <end position="588"/>
    </location>
</feature>
<dbReference type="STRING" id="525897.Dbac_0414"/>
<evidence type="ECO:0000259" key="4">
    <source>
        <dbReference type="Pfam" id="PF01103"/>
    </source>
</evidence>
<keyword evidence="2" id="KW-0472">Membrane</keyword>
<dbReference type="RefSeq" id="WP_012805624.1">
    <property type="nucleotide sequence ID" value="NC_013173.1"/>
</dbReference>
<proteinExistence type="predicted"/>
<keyword evidence="3" id="KW-0732">Signal</keyword>
<protein>
    <submittedName>
        <fullName evidence="6">Surface antigen (D15)</fullName>
    </submittedName>
</protein>
<dbReference type="InterPro" id="IPR000184">
    <property type="entry name" value="Bac_surfAg_D15"/>
</dbReference>
<organism evidence="6 7">
    <name type="scientific">Desulfomicrobium baculatum (strain DSM 4028 / VKM B-1378 / X)</name>
    <name type="common">Desulfovibrio baculatus</name>
    <dbReference type="NCBI Taxonomy" id="525897"/>
    <lineage>
        <taxon>Bacteria</taxon>
        <taxon>Pseudomonadati</taxon>
        <taxon>Thermodesulfobacteriota</taxon>
        <taxon>Desulfovibrionia</taxon>
        <taxon>Desulfovibrionales</taxon>
        <taxon>Desulfomicrobiaceae</taxon>
        <taxon>Desulfomicrobium</taxon>
    </lineage>
</organism>
<dbReference type="EMBL" id="CP001629">
    <property type="protein sequence ID" value="ACU88540.1"/>
    <property type="molecule type" value="Genomic_DNA"/>
</dbReference>
<dbReference type="HOGENOM" id="CLU_018618_0_1_7"/>
<dbReference type="InterPro" id="IPR010827">
    <property type="entry name" value="BamA/TamA_POTRA"/>
</dbReference>
<evidence type="ECO:0000256" key="1">
    <source>
        <dbReference type="ARBA" id="ARBA00004370"/>
    </source>
</evidence>
<dbReference type="Gene3D" id="2.40.160.50">
    <property type="entry name" value="membrane protein fhac: a member of the omp85/tpsb transporter family"/>
    <property type="match status" value="1"/>
</dbReference>
<evidence type="ECO:0000256" key="3">
    <source>
        <dbReference type="SAM" id="SignalP"/>
    </source>
</evidence>
<dbReference type="PANTHER" id="PTHR12815">
    <property type="entry name" value="SORTING AND ASSEMBLY MACHINERY SAMM50 PROTEIN FAMILY MEMBER"/>
    <property type="match status" value="1"/>
</dbReference>
<evidence type="ECO:0000256" key="2">
    <source>
        <dbReference type="ARBA" id="ARBA00023136"/>
    </source>
</evidence>
<dbReference type="Gene3D" id="3.10.20.310">
    <property type="entry name" value="membrane protein fhac"/>
    <property type="match status" value="1"/>
</dbReference>